<gene>
    <name evidence="2" type="ORF">GALL_37210</name>
</gene>
<dbReference type="EC" id="2.7.7.53" evidence="2"/>
<dbReference type="InterPro" id="IPR019808">
    <property type="entry name" value="Histidine_triad_CS"/>
</dbReference>
<comment type="caution">
    <text evidence="2">The sequence shown here is derived from an EMBL/GenBank/DDBJ whole genome shotgun (WGS) entry which is preliminary data.</text>
</comment>
<dbReference type="InterPro" id="IPR001310">
    <property type="entry name" value="Histidine_triad_HIT"/>
</dbReference>
<reference evidence="2" key="1">
    <citation type="submission" date="2016-10" db="EMBL/GenBank/DDBJ databases">
        <title>Sequence of Gallionella enrichment culture.</title>
        <authorList>
            <person name="Poehlein A."/>
            <person name="Muehling M."/>
            <person name="Daniel R."/>
        </authorList>
    </citation>
    <scope>NUCLEOTIDE SEQUENCE</scope>
</reference>
<keyword evidence="2" id="KW-0808">Transferase</keyword>
<dbReference type="SUPFAM" id="SSF54197">
    <property type="entry name" value="HIT-like"/>
    <property type="match status" value="1"/>
</dbReference>
<accession>A0A1J5T3L3</accession>
<dbReference type="InterPro" id="IPR052908">
    <property type="entry name" value="AP-4-A_phosphorylase"/>
</dbReference>
<dbReference type="Gene3D" id="3.30.428.10">
    <property type="entry name" value="HIT-like"/>
    <property type="match status" value="1"/>
</dbReference>
<dbReference type="Pfam" id="PF01230">
    <property type="entry name" value="HIT"/>
    <property type="match status" value="1"/>
</dbReference>
<organism evidence="2">
    <name type="scientific">mine drainage metagenome</name>
    <dbReference type="NCBI Taxonomy" id="410659"/>
    <lineage>
        <taxon>unclassified sequences</taxon>
        <taxon>metagenomes</taxon>
        <taxon>ecological metagenomes</taxon>
    </lineage>
</organism>
<dbReference type="PROSITE" id="PS51084">
    <property type="entry name" value="HIT_2"/>
    <property type="match status" value="1"/>
</dbReference>
<dbReference type="PRINTS" id="PR00332">
    <property type="entry name" value="HISTRIAD"/>
</dbReference>
<dbReference type="GO" id="GO:0003877">
    <property type="term" value="F:ATP:ADP adenylyltransferase activity"/>
    <property type="evidence" value="ECO:0007669"/>
    <property type="project" value="UniProtKB-EC"/>
</dbReference>
<feature type="domain" description="HIT" evidence="1">
    <location>
        <begin position="1"/>
        <end position="111"/>
    </location>
</feature>
<dbReference type="InterPro" id="IPR011146">
    <property type="entry name" value="HIT-like"/>
</dbReference>
<protein>
    <submittedName>
        <fullName evidence="2">AP-4-A phosphorylase</fullName>
        <ecNumber evidence="2">2.7.7.53</ecNumber>
    </submittedName>
</protein>
<evidence type="ECO:0000259" key="1">
    <source>
        <dbReference type="PROSITE" id="PS51084"/>
    </source>
</evidence>
<sequence>MMNNGTQDCPFCLPDGILFGNKLAYVKSDKFPVSPGHLLIIPKRHVADFFLTSEAEKVALLSLLDEAKHYLDGKHAPAGYNVGVNVGEVAGQTIPHVHLHLIPRYQNDMENPRGGVRGVIPSKQSY</sequence>
<dbReference type="PROSITE" id="PS00892">
    <property type="entry name" value="HIT_1"/>
    <property type="match status" value="1"/>
</dbReference>
<keyword evidence="2" id="KW-0548">Nucleotidyltransferase</keyword>
<dbReference type="PANTHER" id="PTHR42997">
    <property type="entry name" value="HIT FAMILY HYDROLASE"/>
    <property type="match status" value="1"/>
</dbReference>
<proteinExistence type="predicted"/>
<dbReference type="InterPro" id="IPR036265">
    <property type="entry name" value="HIT-like_sf"/>
</dbReference>
<name>A0A1J5T3L3_9ZZZZ</name>
<evidence type="ECO:0000313" key="2">
    <source>
        <dbReference type="EMBL" id="OIR15399.1"/>
    </source>
</evidence>
<dbReference type="PANTHER" id="PTHR42997:SF1">
    <property type="entry name" value="AP-4-A PHOSPHORYLASE"/>
    <property type="match status" value="1"/>
</dbReference>
<dbReference type="EMBL" id="MLJW01000009">
    <property type="protein sequence ID" value="OIR15399.1"/>
    <property type="molecule type" value="Genomic_DNA"/>
</dbReference>
<dbReference type="AlphaFoldDB" id="A0A1J5T3L3"/>